<dbReference type="SUPFAM" id="SSF52540">
    <property type="entry name" value="P-loop containing nucleoside triphosphate hydrolases"/>
    <property type="match status" value="1"/>
</dbReference>
<dbReference type="InterPro" id="IPR000863">
    <property type="entry name" value="Sulfotransferase_dom"/>
</dbReference>
<comment type="similarity">
    <text evidence="1">Belongs to the sulfotransferase 1 family.</text>
</comment>
<keyword evidence="2" id="KW-0808">Transferase</keyword>
<dbReference type="EMBL" id="UINC01013690">
    <property type="protein sequence ID" value="SVA58974.1"/>
    <property type="molecule type" value="Genomic_DNA"/>
</dbReference>
<dbReference type="InterPro" id="IPR027417">
    <property type="entry name" value="P-loop_NTPase"/>
</dbReference>
<dbReference type="GO" id="GO:0008146">
    <property type="term" value="F:sulfotransferase activity"/>
    <property type="evidence" value="ECO:0007669"/>
    <property type="project" value="InterPro"/>
</dbReference>
<organism evidence="4">
    <name type="scientific">marine metagenome</name>
    <dbReference type="NCBI Taxonomy" id="408172"/>
    <lineage>
        <taxon>unclassified sequences</taxon>
        <taxon>metagenomes</taxon>
        <taxon>ecological metagenomes</taxon>
    </lineage>
</organism>
<feature type="non-terminal residue" evidence="4">
    <location>
        <position position="1"/>
    </location>
</feature>
<dbReference type="AlphaFoldDB" id="A0A381X2J2"/>
<evidence type="ECO:0000313" key="4">
    <source>
        <dbReference type="EMBL" id="SVA58974.1"/>
    </source>
</evidence>
<dbReference type="Pfam" id="PF00685">
    <property type="entry name" value="Sulfotransfer_1"/>
    <property type="match status" value="1"/>
</dbReference>
<name>A0A381X2J2_9ZZZZ</name>
<gene>
    <name evidence="4" type="ORF">METZ01_LOCUS111828</name>
</gene>
<protein>
    <recommendedName>
        <fullName evidence="3">Sulfotransferase domain-containing protein</fullName>
    </recommendedName>
</protein>
<evidence type="ECO:0000259" key="3">
    <source>
        <dbReference type="Pfam" id="PF00685"/>
    </source>
</evidence>
<reference evidence="4" key="1">
    <citation type="submission" date="2018-05" db="EMBL/GenBank/DDBJ databases">
        <authorList>
            <person name="Lanie J.A."/>
            <person name="Ng W.-L."/>
            <person name="Kazmierczak K.M."/>
            <person name="Andrzejewski T.M."/>
            <person name="Davidsen T.M."/>
            <person name="Wayne K.J."/>
            <person name="Tettelin H."/>
            <person name="Glass J.I."/>
            <person name="Rusch D."/>
            <person name="Podicherti R."/>
            <person name="Tsui H.-C.T."/>
            <person name="Winkler M.E."/>
        </authorList>
    </citation>
    <scope>NUCLEOTIDE SEQUENCE</scope>
</reference>
<evidence type="ECO:0000256" key="1">
    <source>
        <dbReference type="ARBA" id="ARBA00005771"/>
    </source>
</evidence>
<accession>A0A381X2J2</accession>
<evidence type="ECO:0000256" key="2">
    <source>
        <dbReference type="ARBA" id="ARBA00022679"/>
    </source>
</evidence>
<dbReference type="Gene3D" id="3.40.50.300">
    <property type="entry name" value="P-loop containing nucleotide triphosphate hydrolases"/>
    <property type="match status" value="1"/>
</dbReference>
<sequence>QIAHCLSTHGDMSFDEISVVVPWMEVAHDMGIDLNASKLKPRLYKCHLAADEVPGGANYIVLFRDPADVLLSYYHFMEGWFFEPGTIGLDEFADALLFETEGSFNYWHHLTSWWPWRDHEKVLMYCYEDMQPKIKSIVADVSRMEGIELTDDLLELTLELSSHDFMRENGQQFDEHATQAALDKICRLPPGGQASKVRRNVAGQKSAAITPEIRIKLKEHWQGRITSSLGFEDYASFRSALLQHNGF</sequence>
<proteinExistence type="inferred from homology"/>
<feature type="domain" description="Sulfotransferase" evidence="3">
    <location>
        <begin position="14"/>
        <end position="222"/>
    </location>
</feature>
<dbReference type="PANTHER" id="PTHR11783">
    <property type="entry name" value="SULFOTRANSFERASE SULT"/>
    <property type="match status" value="1"/>
</dbReference>